<feature type="domain" description="Tyr recombinase" evidence="3">
    <location>
        <begin position="208"/>
        <end position="391"/>
    </location>
</feature>
<dbReference type="Proteomes" id="UP000321945">
    <property type="component" value="Unassembled WGS sequence"/>
</dbReference>
<dbReference type="PROSITE" id="PS51898">
    <property type="entry name" value="TYR_RECOMBINASE"/>
    <property type="match status" value="1"/>
</dbReference>
<accession>A0A5C6YL53</accession>
<evidence type="ECO:0000313" key="4">
    <source>
        <dbReference type="EMBL" id="TXD67911.1"/>
    </source>
</evidence>
<evidence type="ECO:0000259" key="3">
    <source>
        <dbReference type="PROSITE" id="PS51898"/>
    </source>
</evidence>
<dbReference type="Gene3D" id="1.10.150.130">
    <property type="match status" value="1"/>
</dbReference>
<dbReference type="RefSeq" id="WP_111817082.1">
    <property type="nucleotide sequence ID" value="NZ_CBCRZQ010000017.1"/>
</dbReference>
<dbReference type="Pfam" id="PF00589">
    <property type="entry name" value="Phage_integrase"/>
    <property type="match status" value="1"/>
</dbReference>
<evidence type="ECO:0000313" key="5">
    <source>
        <dbReference type="Proteomes" id="UP000321945"/>
    </source>
</evidence>
<dbReference type="InterPro" id="IPR002104">
    <property type="entry name" value="Integrase_catalytic"/>
</dbReference>
<gene>
    <name evidence="4" type="ORF">ESV24_14550</name>
</gene>
<dbReference type="AlphaFoldDB" id="A0A5C6YL53"/>
<dbReference type="GO" id="GO:0006310">
    <property type="term" value="P:DNA recombination"/>
    <property type="evidence" value="ECO:0007669"/>
    <property type="project" value="UniProtKB-KW"/>
</dbReference>
<evidence type="ECO:0000256" key="2">
    <source>
        <dbReference type="ARBA" id="ARBA00023172"/>
    </source>
</evidence>
<protein>
    <submittedName>
        <fullName evidence="4">Phage integrase family protein</fullName>
    </submittedName>
</protein>
<reference evidence="4 5" key="1">
    <citation type="submission" date="2019-08" db="EMBL/GenBank/DDBJ databases">
        <title>Genome of Aequorivita lipolytica Y10-2 (type strain).</title>
        <authorList>
            <person name="Bowman J.P."/>
        </authorList>
    </citation>
    <scope>NUCLEOTIDE SEQUENCE [LARGE SCALE GENOMIC DNA]</scope>
    <source>
        <strain evidence="4 5">Y10-2</strain>
    </source>
</reference>
<dbReference type="InterPro" id="IPR010998">
    <property type="entry name" value="Integrase_recombinase_N"/>
</dbReference>
<evidence type="ECO:0000256" key="1">
    <source>
        <dbReference type="ARBA" id="ARBA00023125"/>
    </source>
</evidence>
<dbReference type="InterPro" id="IPR013762">
    <property type="entry name" value="Integrase-like_cat_sf"/>
</dbReference>
<dbReference type="GO" id="GO:0003677">
    <property type="term" value="F:DNA binding"/>
    <property type="evidence" value="ECO:0007669"/>
    <property type="project" value="UniProtKB-KW"/>
</dbReference>
<dbReference type="EMBL" id="VORU01000020">
    <property type="protein sequence ID" value="TXD67911.1"/>
    <property type="molecule type" value="Genomic_DNA"/>
</dbReference>
<name>A0A5C6YL53_9FLAO</name>
<dbReference type="Gene3D" id="1.10.443.10">
    <property type="entry name" value="Intergrase catalytic core"/>
    <property type="match status" value="1"/>
</dbReference>
<keyword evidence="5" id="KW-1185">Reference proteome</keyword>
<organism evidence="4 5">
    <name type="scientific">Aequorivita lipolytica</name>
    <dbReference type="NCBI Taxonomy" id="153267"/>
    <lineage>
        <taxon>Bacteria</taxon>
        <taxon>Pseudomonadati</taxon>
        <taxon>Bacteroidota</taxon>
        <taxon>Flavobacteriia</taxon>
        <taxon>Flavobacteriales</taxon>
        <taxon>Flavobacteriaceae</taxon>
        <taxon>Aequorivita</taxon>
    </lineage>
</organism>
<keyword evidence="2" id="KW-0233">DNA recombination</keyword>
<dbReference type="InterPro" id="IPR011010">
    <property type="entry name" value="DNA_brk_join_enz"/>
</dbReference>
<sequence>MAKKIILPNGCYMGTPSVTPKNWKTGGSTLLNKDWQIQYYFYPANNGKRKLVAIKGMNSLKDLKDRRIVTKGLIEDEIENNKIGYNPIEKRFVQDDHQDEELHPYLYFITAFRIVITKIKCTEKHRKEMGWCVNRLEKKVVKLGLKNVTIEQLKRRQLKQLLESSELPDQYFNKFRSFLSSIFNELIEYECCDYNIVRDIRKRTIVEKQREILSLEHHKVIMDHLQKNHYEFWRYANIFLFSGARSTELFRIQAKDVDIKSQEYKVTILKGSNPKEATKVIFKEVIPLWKEVLLGAKPNDYLFSKWLKAGKAPINSSQITKRWSRLVKKSESIVDENGKVIKVTADFYSLKHSFLDSLPEAVAMEIASHTNSKTTAIYRVNSEKRAREKLKGLDIGSTLFG</sequence>
<dbReference type="GO" id="GO:0015074">
    <property type="term" value="P:DNA integration"/>
    <property type="evidence" value="ECO:0007669"/>
    <property type="project" value="InterPro"/>
</dbReference>
<proteinExistence type="predicted"/>
<comment type="caution">
    <text evidence="4">The sequence shown here is derived from an EMBL/GenBank/DDBJ whole genome shotgun (WGS) entry which is preliminary data.</text>
</comment>
<dbReference type="SUPFAM" id="SSF56349">
    <property type="entry name" value="DNA breaking-rejoining enzymes"/>
    <property type="match status" value="1"/>
</dbReference>
<keyword evidence="1" id="KW-0238">DNA-binding</keyword>
<dbReference type="OrthoDB" id="662986at2"/>